<sequence length="68" mass="8078">MLKFVKYHMASITDIEIFPIISFVIFFLFFLGVLMLVFRSDKKLMSKMEQMPLEDSILANRENNEENI</sequence>
<dbReference type="EMBL" id="BBLT01000006">
    <property type="protein sequence ID" value="GAL85917.1"/>
    <property type="molecule type" value="Genomic_DNA"/>
</dbReference>
<dbReference type="OrthoDB" id="965798at2"/>
<keyword evidence="1" id="KW-1133">Transmembrane helix</keyword>
<evidence type="ECO:0000313" key="3">
    <source>
        <dbReference type="Proteomes" id="UP000030185"/>
    </source>
</evidence>
<accession>A0A098LHM0</accession>
<evidence type="ECO:0000256" key="1">
    <source>
        <dbReference type="SAM" id="Phobius"/>
    </source>
</evidence>
<dbReference type="RefSeq" id="WP_045464986.1">
    <property type="nucleotide sequence ID" value="NZ_BBLT01000006.1"/>
</dbReference>
<dbReference type="AlphaFoldDB" id="A0A098LHM0"/>
<keyword evidence="1" id="KW-0472">Membrane</keyword>
<reference evidence="2 3" key="1">
    <citation type="submission" date="2014-09" db="EMBL/GenBank/DDBJ databases">
        <title>Sporocytophaga myxococcoides PG-01 genome sequencing.</title>
        <authorList>
            <person name="Liu L."/>
            <person name="Gao P.J."/>
            <person name="Chen G.J."/>
            <person name="Wang L.S."/>
        </authorList>
    </citation>
    <scope>NUCLEOTIDE SEQUENCE [LARGE SCALE GENOMIC DNA]</scope>
    <source>
        <strain evidence="2 3">PG-01</strain>
    </source>
</reference>
<protein>
    <recommendedName>
        <fullName evidence="4">CcoQ/FixQ family Cbb3-type cytochrome c oxidase assembly chaperone</fullName>
    </recommendedName>
</protein>
<dbReference type="Proteomes" id="UP000030185">
    <property type="component" value="Unassembled WGS sequence"/>
</dbReference>
<organism evidence="2 3">
    <name type="scientific">Sporocytophaga myxococcoides</name>
    <dbReference type="NCBI Taxonomy" id="153721"/>
    <lineage>
        <taxon>Bacteria</taxon>
        <taxon>Pseudomonadati</taxon>
        <taxon>Bacteroidota</taxon>
        <taxon>Cytophagia</taxon>
        <taxon>Cytophagales</taxon>
        <taxon>Cytophagaceae</taxon>
        <taxon>Sporocytophaga</taxon>
    </lineage>
</organism>
<evidence type="ECO:0008006" key="4">
    <source>
        <dbReference type="Google" id="ProtNLM"/>
    </source>
</evidence>
<evidence type="ECO:0000313" key="2">
    <source>
        <dbReference type="EMBL" id="GAL85917.1"/>
    </source>
</evidence>
<keyword evidence="3" id="KW-1185">Reference proteome</keyword>
<name>A0A098LHM0_9BACT</name>
<feature type="transmembrane region" description="Helical" evidence="1">
    <location>
        <begin position="20"/>
        <end position="38"/>
    </location>
</feature>
<dbReference type="STRING" id="153721.MYP_3146"/>
<keyword evidence="1" id="KW-0812">Transmembrane</keyword>
<comment type="caution">
    <text evidence="2">The sequence shown here is derived from an EMBL/GenBank/DDBJ whole genome shotgun (WGS) entry which is preliminary data.</text>
</comment>
<gene>
    <name evidence="2" type="ORF">MYP_3146</name>
</gene>
<proteinExistence type="predicted"/>